<dbReference type="PANTHER" id="PTHR43697:SF1">
    <property type="entry name" value="SERINE--TRNA LIGASE"/>
    <property type="match status" value="1"/>
</dbReference>
<feature type="binding site" evidence="12 14">
    <location>
        <begin position="261"/>
        <end position="263"/>
    </location>
    <ligand>
        <name>ATP</name>
        <dbReference type="ChEBI" id="CHEBI:30616"/>
    </ligand>
</feature>
<keyword evidence="17" id="KW-1185">Reference proteome</keyword>
<keyword evidence="4 12" id="KW-0963">Cytoplasm</keyword>
<dbReference type="GO" id="GO:0005524">
    <property type="term" value="F:ATP binding"/>
    <property type="evidence" value="ECO:0007669"/>
    <property type="project" value="UniProtKB-UniRule"/>
</dbReference>
<feature type="binding site" evidence="12 13">
    <location>
        <position position="284"/>
    </location>
    <ligand>
        <name>L-serine</name>
        <dbReference type="ChEBI" id="CHEBI:33384"/>
    </ligand>
</feature>
<feature type="binding site" evidence="13">
    <location>
        <position position="382"/>
    </location>
    <ligand>
        <name>L-serine</name>
        <dbReference type="ChEBI" id="CHEBI:33384"/>
    </ligand>
</feature>
<evidence type="ECO:0000256" key="5">
    <source>
        <dbReference type="ARBA" id="ARBA00022598"/>
    </source>
</evidence>
<dbReference type="GO" id="GO:0006434">
    <property type="term" value="P:seryl-tRNA aminoacylation"/>
    <property type="evidence" value="ECO:0007669"/>
    <property type="project" value="UniProtKB-UniRule"/>
</dbReference>
<feature type="domain" description="Aminoacyl-transfer RNA synthetases class-II family profile" evidence="15">
    <location>
        <begin position="139"/>
        <end position="409"/>
    </location>
</feature>
<dbReference type="InterPro" id="IPR010978">
    <property type="entry name" value="tRNA-bd_arm"/>
</dbReference>
<feature type="binding site" evidence="12">
    <location>
        <position position="384"/>
    </location>
    <ligand>
        <name>L-serine</name>
        <dbReference type="ChEBI" id="CHEBI:33384"/>
    </ligand>
</feature>
<dbReference type="InterPro" id="IPR002314">
    <property type="entry name" value="aa-tRNA-synt_IIb"/>
</dbReference>
<dbReference type="GO" id="GO:0004828">
    <property type="term" value="F:serine-tRNA ligase activity"/>
    <property type="evidence" value="ECO:0007669"/>
    <property type="project" value="UniProtKB-UniRule"/>
</dbReference>
<dbReference type="Pfam" id="PF02403">
    <property type="entry name" value="Seryl_tRNA_N"/>
    <property type="match status" value="1"/>
</dbReference>
<dbReference type="InterPro" id="IPR015866">
    <property type="entry name" value="Ser-tRNA-synth_1_N"/>
</dbReference>
<organism evidence="16 17">
    <name type="scientific">Endomicrobium trichonymphae</name>
    <dbReference type="NCBI Taxonomy" id="1408204"/>
    <lineage>
        <taxon>Bacteria</taxon>
        <taxon>Pseudomonadati</taxon>
        <taxon>Elusimicrobiota</taxon>
        <taxon>Endomicrobiia</taxon>
        <taxon>Endomicrobiales</taxon>
        <taxon>Endomicrobiaceae</taxon>
        <taxon>Candidatus Endomicrobiellum</taxon>
    </lineage>
</organism>
<dbReference type="GO" id="GO:0005737">
    <property type="term" value="C:cytoplasm"/>
    <property type="evidence" value="ECO:0007669"/>
    <property type="project" value="UniProtKB-SubCell"/>
</dbReference>
<keyword evidence="8 12" id="KW-0648">Protein biosynthesis</keyword>
<evidence type="ECO:0000259" key="15">
    <source>
        <dbReference type="PROSITE" id="PS50862"/>
    </source>
</evidence>
<evidence type="ECO:0000256" key="7">
    <source>
        <dbReference type="ARBA" id="ARBA00022840"/>
    </source>
</evidence>
<dbReference type="PANTHER" id="PTHR43697">
    <property type="entry name" value="SERYL-TRNA SYNTHETASE"/>
    <property type="match status" value="1"/>
</dbReference>
<comment type="catalytic activity">
    <reaction evidence="10 12">
        <text>tRNA(Sec) + L-serine + ATP = L-seryl-tRNA(Sec) + AMP + diphosphate + H(+)</text>
        <dbReference type="Rhea" id="RHEA:42580"/>
        <dbReference type="Rhea" id="RHEA-COMP:9742"/>
        <dbReference type="Rhea" id="RHEA-COMP:10128"/>
        <dbReference type="ChEBI" id="CHEBI:15378"/>
        <dbReference type="ChEBI" id="CHEBI:30616"/>
        <dbReference type="ChEBI" id="CHEBI:33019"/>
        <dbReference type="ChEBI" id="CHEBI:33384"/>
        <dbReference type="ChEBI" id="CHEBI:78442"/>
        <dbReference type="ChEBI" id="CHEBI:78533"/>
        <dbReference type="ChEBI" id="CHEBI:456215"/>
        <dbReference type="EC" id="6.1.1.11"/>
    </reaction>
</comment>
<dbReference type="InterPro" id="IPR006195">
    <property type="entry name" value="aa-tRNA-synth_II"/>
</dbReference>
<comment type="pathway">
    <text evidence="2 12">Aminoacyl-tRNA biosynthesis; selenocysteinyl-tRNA(Sec) biosynthesis; L-seryl-tRNA(Sec) from L-serine and tRNA(Sec): step 1/1.</text>
</comment>
<feature type="binding site" evidence="13">
    <location>
        <position position="261"/>
    </location>
    <ligand>
        <name>L-serine</name>
        <dbReference type="ChEBI" id="CHEBI:33384"/>
    </ligand>
</feature>
<keyword evidence="6 12" id="KW-0547">Nucleotide-binding</keyword>
<evidence type="ECO:0000256" key="2">
    <source>
        <dbReference type="ARBA" id="ARBA00005045"/>
    </source>
</evidence>
<gene>
    <name evidence="12" type="primary">serS</name>
    <name evidence="16" type="ORF">ATZ36_02050</name>
</gene>
<protein>
    <recommendedName>
        <fullName evidence="12">Serine--tRNA ligase</fullName>
        <ecNumber evidence="12">6.1.1.11</ecNumber>
    </recommendedName>
    <alternativeName>
        <fullName evidence="12">Seryl-tRNA synthetase</fullName>
        <shortName evidence="12">SerRS</shortName>
    </alternativeName>
    <alternativeName>
        <fullName evidence="12">Seryl-tRNA(Ser/Sec) synthetase</fullName>
    </alternativeName>
</protein>
<evidence type="ECO:0000256" key="6">
    <source>
        <dbReference type="ARBA" id="ARBA00022741"/>
    </source>
</evidence>
<name>A0A1E5IGS5_ENDTX</name>
<dbReference type="Gene3D" id="3.30.930.10">
    <property type="entry name" value="Bira Bifunctional Protein, Domain 2"/>
    <property type="match status" value="1"/>
</dbReference>
<dbReference type="PIRSF" id="PIRSF001529">
    <property type="entry name" value="Ser-tRNA-synth_IIa"/>
    <property type="match status" value="1"/>
</dbReference>
<keyword evidence="9 12" id="KW-0030">Aminoacyl-tRNA synthetase</keyword>
<evidence type="ECO:0000256" key="9">
    <source>
        <dbReference type="ARBA" id="ARBA00023146"/>
    </source>
</evidence>
<feature type="binding site" evidence="12 14">
    <location>
        <begin position="348"/>
        <end position="351"/>
    </location>
    <ligand>
        <name>ATP</name>
        <dbReference type="ChEBI" id="CHEBI:30616"/>
    </ligand>
</feature>
<dbReference type="PROSITE" id="PS50862">
    <property type="entry name" value="AA_TRNA_LIGASE_II"/>
    <property type="match status" value="1"/>
</dbReference>
<dbReference type="Gene3D" id="1.10.287.40">
    <property type="entry name" value="Serine-tRNA synthetase, tRNA binding domain"/>
    <property type="match status" value="1"/>
</dbReference>
<dbReference type="HAMAP" id="MF_00176">
    <property type="entry name" value="Ser_tRNA_synth_type1"/>
    <property type="match status" value="1"/>
</dbReference>
<evidence type="ECO:0000256" key="4">
    <source>
        <dbReference type="ARBA" id="ARBA00022490"/>
    </source>
</evidence>
<dbReference type="Proteomes" id="UP000095237">
    <property type="component" value="Unassembled WGS sequence"/>
</dbReference>
<dbReference type="SUPFAM" id="SSF46589">
    <property type="entry name" value="tRNA-binding arm"/>
    <property type="match status" value="1"/>
</dbReference>
<feature type="binding site" evidence="12">
    <location>
        <begin position="230"/>
        <end position="232"/>
    </location>
    <ligand>
        <name>L-serine</name>
        <dbReference type="ChEBI" id="CHEBI:33384"/>
    </ligand>
</feature>
<dbReference type="InterPro" id="IPR002317">
    <property type="entry name" value="Ser-tRNA-ligase_type_1"/>
</dbReference>
<evidence type="ECO:0000313" key="17">
    <source>
        <dbReference type="Proteomes" id="UP000095237"/>
    </source>
</evidence>
<keyword evidence="7 12" id="KW-0067">ATP-binding</keyword>
<dbReference type="GO" id="GO:0016260">
    <property type="term" value="P:selenocysteine biosynthetic process"/>
    <property type="evidence" value="ECO:0007669"/>
    <property type="project" value="UniProtKB-UniRule"/>
</dbReference>
<dbReference type="UniPathway" id="UPA00906">
    <property type="reaction ID" value="UER00895"/>
</dbReference>
<comment type="similarity">
    <text evidence="3 12">Belongs to the class-II aminoacyl-tRNA synthetase family. Type-1 seryl-tRNA synthetase subfamily.</text>
</comment>
<comment type="domain">
    <text evidence="12">Consists of two distinct domains, a catalytic core and a N-terminal extension that is involved in tRNA binding.</text>
</comment>
<comment type="function">
    <text evidence="12">Catalyzes the attachment of serine to tRNA(Ser). Is also able to aminoacylate tRNA(Sec) with serine, to form the misacylated tRNA L-seryl-tRNA(Sec), which will be further converted into selenocysteinyl-tRNA(Sec).</text>
</comment>
<dbReference type="CDD" id="cd00770">
    <property type="entry name" value="SerRS_core"/>
    <property type="match status" value="1"/>
</dbReference>
<evidence type="ECO:0000256" key="11">
    <source>
        <dbReference type="ARBA" id="ARBA00048823"/>
    </source>
</evidence>
<accession>A0A1E5IGS5</accession>
<evidence type="ECO:0000313" key="16">
    <source>
        <dbReference type="EMBL" id="OEG69614.1"/>
    </source>
</evidence>
<keyword evidence="5 12" id="KW-0436">Ligase</keyword>
<feature type="binding site" evidence="13">
    <location>
        <position position="230"/>
    </location>
    <ligand>
        <name>L-serine</name>
        <dbReference type="ChEBI" id="CHEBI:33384"/>
    </ligand>
</feature>
<dbReference type="PRINTS" id="PR00981">
    <property type="entry name" value="TRNASYNTHSER"/>
</dbReference>
<dbReference type="Pfam" id="PF00587">
    <property type="entry name" value="tRNA-synt_2b"/>
    <property type="match status" value="1"/>
</dbReference>
<proteinExistence type="inferred from homology"/>
<dbReference type="NCBIfam" id="TIGR00414">
    <property type="entry name" value="serS"/>
    <property type="match status" value="1"/>
</dbReference>
<evidence type="ECO:0000256" key="3">
    <source>
        <dbReference type="ARBA" id="ARBA00010728"/>
    </source>
</evidence>
<dbReference type="SUPFAM" id="SSF55681">
    <property type="entry name" value="Class II aaRS and biotin synthetases"/>
    <property type="match status" value="1"/>
</dbReference>
<comment type="caution">
    <text evidence="12">Lacks conserved residue(s) required for the propagation of feature annotation.</text>
</comment>
<comment type="caution">
    <text evidence="16">The sequence shown here is derived from an EMBL/GenBank/DDBJ whole genome shotgun (WGS) entry which is preliminary data.</text>
</comment>
<comment type="subunit">
    <text evidence="12">Homodimer. The tRNA molecule binds across the dimer.</text>
</comment>
<dbReference type="EC" id="6.1.1.11" evidence="12"/>
<reference evidence="16 17" key="1">
    <citation type="submission" date="2015-11" db="EMBL/GenBank/DDBJ databases">
        <title>Evidence for parallel genomic evolution in an endosymbiosis of termite gut flagellates.</title>
        <authorList>
            <person name="Zheng H."/>
        </authorList>
    </citation>
    <scope>NUCLEOTIDE SEQUENCE [LARGE SCALE GENOMIC DNA]</scope>
    <source>
        <strain evidence="16 17">CET450</strain>
    </source>
</reference>
<dbReference type="EMBL" id="LNVX01000631">
    <property type="protein sequence ID" value="OEG69614.1"/>
    <property type="molecule type" value="Genomic_DNA"/>
</dbReference>
<evidence type="ECO:0000256" key="13">
    <source>
        <dbReference type="PIRSR" id="PIRSR001529-1"/>
    </source>
</evidence>
<comment type="subcellular location">
    <subcellularLocation>
        <location evidence="1 12">Cytoplasm</location>
    </subcellularLocation>
</comment>
<dbReference type="InterPro" id="IPR033729">
    <property type="entry name" value="SerRS_core"/>
</dbReference>
<comment type="catalytic activity">
    <reaction evidence="11 12">
        <text>tRNA(Ser) + L-serine + ATP = L-seryl-tRNA(Ser) + AMP + diphosphate + H(+)</text>
        <dbReference type="Rhea" id="RHEA:12292"/>
        <dbReference type="Rhea" id="RHEA-COMP:9669"/>
        <dbReference type="Rhea" id="RHEA-COMP:9703"/>
        <dbReference type="ChEBI" id="CHEBI:15378"/>
        <dbReference type="ChEBI" id="CHEBI:30616"/>
        <dbReference type="ChEBI" id="CHEBI:33019"/>
        <dbReference type="ChEBI" id="CHEBI:33384"/>
        <dbReference type="ChEBI" id="CHEBI:78442"/>
        <dbReference type="ChEBI" id="CHEBI:78533"/>
        <dbReference type="ChEBI" id="CHEBI:456215"/>
        <dbReference type="EC" id="6.1.1.11"/>
    </reaction>
</comment>
<evidence type="ECO:0000256" key="8">
    <source>
        <dbReference type="ARBA" id="ARBA00022917"/>
    </source>
</evidence>
<sequence length="423" mass="48184">MLDIKVIRENVKEVKQAMLNRNLDISFDQLLNWDGERKTIISRIEQLRLKRNKESGEIGKLKRKSKKLPAELLAEINKVRDIIQEQEKQLLTIEKHIKDFLLRIPNIPDKSVPIGKDEKDNKIIRFVGKPEKLSFKHKHHWEIGEKLGIIDFAAASKISGPHFAVLKNEGCVLERAIISFFLDIHKEKGYKEITTPYLVNRTSMTGTGQLPNLEEDSFKCAIGDLYLIPTAEVPVTNIHRDDVLEESALPQKYVSYSACFRRESGSYGKDTKGLIRNHQFDKVELVKFVKPETSSEELESLVLDAGNVLELLGLSYRVVLLSTGDIGFSSSKTYDLEVWLAGCGMYREISSCSNFKDFQARRMNIKVKYSQNKKRELLHTLNGSGVAVGRTFAAILENYQQEDGSVVIPNLLRKYTGFDIIKP</sequence>
<evidence type="ECO:0000256" key="10">
    <source>
        <dbReference type="ARBA" id="ARBA00047929"/>
    </source>
</evidence>
<dbReference type="InterPro" id="IPR042103">
    <property type="entry name" value="SerRS_1_N_sf"/>
</dbReference>
<dbReference type="AlphaFoldDB" id="A0A1E5IGS5"/>
<evidence type="ECO:0000256" key="14">
    <source>
        <dbReference type="PIRSR" id="PIRSR001529-2"/>
    </source>
</evidence>
<evidence type="ECO:0000256" key="12">
    <source>
        <dbReference type="HAMAP-Rule" id="MF_00176"/>
    </source>
</evidence>
<evidence type="ECO:0000256" key="1">
    <source>
        <dbReference type="ARBA" id="ARBA00004496"/>
    </source>
</evidence>
<dbReference type="InterPro" id="IPR045864">
    <property type="entry name" value="aa-tRNA-synth_II/BPL/LPL"/>
</dbReference>